<organism evidence="1 2">
    <name type="scientific">Streptosporangium carneum</name>
    <dbReference type="NCBI Taxonomy" id="47481"/>
    <lineage>
        <taxon>Bacteria</taxon>
        <taxon>Bacillati</taxon>
        <taxon>Actinomycetota</taxon>
        <taxon>Actinomycetes</taxon>
        <taxon>Streptosporangiales</taxon>
        <taxon>Streptosporangiaceae</taxon>
        <taxon>Streptosporangium</taxon>
    </lineage>
</organism>
<evidence type="ECO:0000313" key="1">
    <source>
        <dbReference type="EMBL" id="GLK07314.1"/>
    </source>
</evidence>
<accession>A0A9W6MAH7</accession>
<comment type="caution">
    <text evidence="1">The sequence shown here is derived from an EMBL/GenBank/DDBJ whole genome shotgun (WGS) entry which is preliminary data.</text>
</comment>
<keyword evidence="2" id="KW-1185">Reference proteome</keyword>
<evidence type="ECO:0008006" key="3">
    <source>
        <dbReference type="Google" id="ProtNLM"/>
    </source>
</evidence>
<reference evidence="1" key="1">
    <citation type="journal article" date="2014" name="Int. J. Syst. Evol. Microbiol.">
        <title>Complete genome sequence of Corynebacterium casei LMG S-19264T (=DSM 44701T), isolated from a smear-ripened cheese.</title>
        <authorList>
            <consortium name="US DOE Joint Genome Institute (JGI-PGF)"/>
            <person name="Walter F."/>
            <person name="Albersmeier A."/>
            <person name="Kalinowski J."/>
            <person name="Ruckert C."/>
        </authorList>
    </citation>
    <scope>NUCLEOTIDE SEQUENCE</scope>
    <source>
        <strain evidence="1">VKM Ac-2007</strain>
    </source>
</reference>
<proteinExistence type="predicted"/>
<dbReference type="Proteomes" id="UP001143474">
    <property type="component" value="Unassembled WGS sequence"/>
</dbReference>
<dbReference type="EMBL" id="BSEV01000001">
    <property type="protein sequence ID" value="GLK07314.1"/>
    <property type="molecule type" value="Genomic_DNA"/>
</dbReference>
<evidence type="ECO:0000313" key="2">
    <source>
        <dbReference type="Proteomes" id="UP001143474"/>
    </source>
</evidence>
<reference evidence="1" key="2">
    <citation type="submission" date="2023-01" db="EMBL/GenBank/DDBJ databases">
        <authorList>
            <person name="Sun Q."/>
            <person name="Evtushenko L."/>
        </authorList>
    </citation>
    <scope>NUCLEOTIDE SEQUENCE</scope>
    <source>
        <strain evidence="1">VKM Ac-2007</strain>
    </source>
</reference>
<protein>
    <recommendedName>
        <fullName evidence="3">HK97 gp10 family phage protein</fullName>
    </recommendedName>
</protein>
<dbReference type="RefSeq" id="WP_271215864.1">
    <property type="nucleotide sequence ID" value="NZ_BAAAVD010000006.1"/>
</dbReference>
<dbReference type="AlphaFoldDB" id="A0A9W6MAH7"/>
<sequence length="144" mass="16307">MAKEQSGTDELRRLVRDLGALPAEVRKELRPALRKAGTRARTRAKANASWSRRIPRAIRLQVSFAKRRPGVALSVNKQRAPHARPLENLGKPGTFRHPLFGDRKRWVAQRARPFFFPAAAAEWQQIDRDVATAVDAAARKHGFR</sequence>
<gene>
    <name evidence="1" type="ORF">GCM10017600_07190</name>
</gene>
<name>A0A9W6MAH7_9ACTN</name>